<dbReference type="GO" id="GO:0005576">
    <property type="term" value="C:extracellular region"/>
    <property type="evidence" value="ECO:0007669"/>
    <property type="project" value="UniProtKB-SubCell"/>
</dbReference>
<dbReference type="OrthoDB" id="7901229at2759"/>
<evidence type="ECO:0000259" key="4">
    <source>
        <dbReference type="SMART" id="SM01318"/>
    </source>
</evidence>
<feature type="chain" id="PRO_5026844203" evidence="3">
    <location>
        <begin position="25"/>
        <end position="120"/>
    </location>
</feature>
<proteinExistence type="predicted"/>
<gene>
    <name evidence="6" type="primary">LOC111599077</name>
</gene>
<dbReference type="PANTHER" id="PTHR39957">
    <property type="entry name" value="AT09846P1-RELATED"/>
    <property type="match status" value="1"/>
</dbReference>
<dbReference type="Pfam" id="PF15430">
    <property type="entry name" value="SVWC"/>
    <property type="match status" value="1"/>
</dbReference>
<keyword evidence="2" id="KW-0964">Secreted</keyword>
<dbReference type="OMA" id="PGKCYVS"/>
<dbReference type="InterPro" id="IPR029277">
    <property type="entry name" value="SVWC_dom"/>
</dbReference>
<dbReference type="GeneID" id="111599077"/>
<sequence length="120" mass="12847">MNQFVSGILLTLLLAALLLAPTEAAVARGIFKDAKHPGKCYVSENVILSPGEYAKYPKMDCARIICASGSMAEIHTCGVEAPPPGFKFGKARNPNADYPDCCQHELVKAEDCAAKYISSI</sequence>
<feature type="domain" description="Single" evidence="4">
    <location>
        <begin position="40"/>
        <end position="108"/>
    </location>
</feature>
<name>A0A6J1LV65_DROHY</name>
<dbReference type="RefSeq" id="XP_023170377.2">
    <property type="nucleotide sequence ID" value="XM_023314609.2"/>
</dbReference>
<evidence type="ECO:0000313" key="5">
    <source>
        <dbReference type="Proteomes" id="UP000504633"/>
    </source>
</evidence>
<evidence type="ECO:0000256" key="2">
    <source>
        <dbReference type="ARBA" id="ARBA00022525"/>
    </source>
</evidence>
<comment type="subcellular location">
    <subcellularLocation>
        <location evidence="1">Secreted</location>
    </subcellularLocation>
</comment>
<protein>
    <submittedName>
        <fullName evidence="6">Uncharacterized protein LOC111599077</fullName>
    </submittedName>
</protein>
<evidence type="ECO:0000256" key="1">
    <source>
        <dbReference type="ARBA" id="ARBA00004613"/>
    </source>
</evidence>
<evidence type="ECO:0000256" key="3">
    <source>
        <dbReference type="SAM" id="SignalP"/>
    </source>
</evidence>
<organism evidence="5 6">
    <name type="scientific">Drosophila hydei</name>
    <name type="common">Fruit fly</name>
    <dbReference type="NCBI Taxonomy" id="7224"/>
    <lineage>
        <taxon>Eukaryota</taxon>
        <taxon>Metazoa</taxon>
        <taxon>Ecdysozoa</taxon>
        <taxon>Arthropoda</taxon>
        <taxon>Hexapoda</taxon>
        <taxon>Insecta</taxon>
        <taxon>Pterygota</taxon>
        <taxon>Neoptera</taxon>
        <taxon>Endopterygota</taxon>
        <taxon>Diptera</taxon>
        <taxon>Brachycera</taxon>
        <taxon>Muscomorpha</taxon>
        <taxon>Ephydroidea</taxon>
        <taxon>Drosophilidae</taxon>
        <taxon>Drosophila</taxon>
    </lineage>
</organism>
<reference evidence="6" key="1">
    <citation type="submission" date="2025-08" db="UniProtKB">
        <authorList>
            <consortium name="RefSeq"/>
        </authorList>
    </citation>
    <scope>IDENTIFICATION</scope>
    <source>
        <strain evidence="6">15085-1641.00</strain>
        <tissue evidence="6">Whole body</tissue>
    </source>
</reference>
<feature type="signal peptide" evidence="3">
    <location>
        <begin position="1"/>
        <end position="24"/>
    </location>
</feature>
<keyword evidence="3" id="KW-0732">Signal</keyword>
<dbReference type="SMART" id="SM01318">
    <property type="entry name" value="SVWC"/>
    <property type="match status" value="1"/>
</dbReference>
<dbReference type="Proteomes" id="UP000504633">
    <property type="component" value="Unplaced"/>
</dbReference>
<dbReference type="PANTHER" id="PTHR39957:SF1">
    <property type="entry name" value="AT09846P1-RELATED"/>
    <property type="match status" value="1"/>
</dbReference>
<accession>A0A6J1LV65</accession>
<keyword evidence="5" id="KW-1185">Reference proteome</keyword>
<dbReference type="InterPro" id="IPR053308">
    <property type="entry name" value="Vago-like"/>
</dbReference>
<evidence type="ECO:0000313" key="6">
    <source>
        <dbReference type="RefSeq" id="XP_023170377.2"/>
    </source>
</evidence>
<dbReference type="AlphaFoldDB" id="A0A6J1LV65"/>
<dbReference type="KEGG" id="dhe:111599077"/>